<name>A0A9D4U7R7_ADICA</name>
<comment type="caution">
    <text evidence="2">The sequence shown here is derived from an EMBL/GenBank/DDBJ whole genome shotgun (WGS) entry which is preliminary data.</text>
</comment>
<dbReference type="OrthoDB" id="19092at2759"/>
<evidence type="ECO:0000313" key="3">
    <source>
        <dbReference type="Proteomes" id="UP000886520"/>
    </source>
</evidence>
<gene>
    <name evidence="2" type="ORF">GOP47_0022445</name>
</gene>
<reference evidence="2" key="1">
    <citation type="submission" date="2021-01" db="EMBL/GenBank/DDBJ databases">
        <title>Adiantum capillus-veneris genome.</title>
        <authorList>
            <person name="Fang Y."/>
            <person name="Liao Q."/>
        </authorList>
    </citation>
    <scope>NUCLEOTIDE SEQUENCE</scope>
    <source>
        <strain evidence="2">H3</strain>
        <tissue evidence="2">Leaf</tissue>
    </source>
</reference>
<dbReference type="EMBL" id="JABFUD020000022">
    <property type="protein sequence ID" value="KAI5061906.1"/>
    <property type="molecule type" value="Genomic_DNA"/>
</dbReference>
<dbReference type="InterPro" id="IPR027267">
    <property type="entry name" value="AH/BAR_dom_sf"/>
</dbReference>
<protein>
    <submittedName>
        <fullName evidence="2">Uncharacterized protein</fullName>
    </submittedName>
</protein>
<dbReference type="SUPFAM" id="SSF103657">
    <property type="entry name" value="BAR/IMD domain-like"/>
    <property type="match status" value="1"/>
</dbReference>
<dbReference type="Gene3D" id="1.20.1270.60">
    <property type="entry name" value="Arfaptin homology (AH) domain/BAR domain"/>
    <property type="match status" value="1"/>
</dbReference>
<sequence length="466" mass="51875">MTAVNLSHFATHWALRREVHPFAETPANAPCLVFLRSRHPSRAPFLRLIELSIAALDLIAHVVVVICVAKQQQAVLKQFAGYTGSQGPDIFADEVDLKRHQQLERLYISTRAGKHFQREIVRGIEGFISTGSKQLEVSSKLADDCCKYASEGPNATGALARASNVFGNSVLQIEKERETLHRALGTQVAEPLRAMVMGAPLEDARHLCQRYDRLRQEAEAQAAEVARRQVRSKEAANVENTYKLQQAETKLSELTSAMTTLGKEAAAAMIAVEAQQQRLTLQRLIAMVEAERVYHQRTTEVLNHLHIQMVAERQRSEVTPAIGGLPESYLPPPAYDDIKPNGPDSNMSNAGGTATQKSMFFFAEVIHAFEAEAPGELSLVPGDYVVVRQRVHIIAEMLKPFTLSIMLVIDGKRSDFFMEQIHFLGLIVAMKATQFSNAGRERVRSRRTMAEGTWAMAISQEKHLML</sequence>
<organism evidence="2 3">
    <name type="scientific">Adiantum capillus-veneris</name>
    <name type="common">Maidenhair fern</name>
    <dbReference type="NCBI Taxonomy" id="13818"/>
    <lineage>
        <taxon>Eukaryota</taxon>
        <taxon>Viridiplantae</taxon>
        <taxon>Streptophyta</taxon>
        <taxon>Embryophyta</taxon>
        <taxon>Tracheophyta</taxon>
        <taxon>Polypodiopsida</taxon>
        <taxon>Polypodiidae</taxon>
        <taxon>Polypodiales</taxon>
        <taxon>Pteridineae</taxon>
        <taxon>Pteridaceae</taxon>
        <taxon>Vittarioideae</taxon>
        <taxon>Adiantum</taxon>
    </lineage>
</organism>
<dbReference type="Proteomes" id="UP000886520">
    <property type="component" value="Chromosome 22"/>
</dbReference>
<keyword evidence="1" id="KW-0175">Coiled coil</keyword>
<proteinExistence type="predicted"/>
<feature type="coiled-coil region" evidence="1">
    <location>
        <begin position="201"/>
        <end position="291"/>
    </location>
</feature>
<accession>A0A9D4U7R7</accession>
<dbReference type="AlphaFoldDB" id="A0A9D4U7R7"/>
<evidence type="ECO:0000256" key="1">
    <source>
        <dbReference type="SAM" id="Coils"/>
    </source>
</evidence>
<keyword evidence="3" id="KW-1185">Reference proteome</keyword>
<evidence type="ECO:0000313" key="2">
    <source>
        <dbReference type="EMBL" id="KAI5061906.1"/>
    </source>
</evidence>